<protein>
    <submittedName>
        <fullName evidence="1">Uncharacterized protein</fullName>
    </submittedName>
</protein>
<dbReference type="eggNOG" id="ENOG50338ZS">
    <property type="taxonomic scope" value="Bacteria"/>
</dbReference>
<sequence length="87" mass="9546">MIEGIASDGDSAMQRWINPEKDRYDLIDLVQDLFGDWALVLCALGSRRGRLRVVGPPSEAEVQAQVEDIARHCGRAAGLLATRGLVR</sequence>
<evidence type="ECO:0000313" key="1">
    <source>
        <dbReference type="EMBL" id="EGV28204.1"/>
    </source>
</evidence>
<dbReference type="AlphaFoldDB" id="G2E6Q7"/>
<proteinExistence type="predicted"/>
<dbReference type="Proteomes" id="UP000004200">
    <property type="component" value="Unassembled WGS sequence"/>
</dbReference>
<gene>
    <name evidence="1" type="ORF">ThidrDRAFT_3970</name>
</gene>
<evidence type="ECO:0000313" key="2">
    <source>
        <dbReference type="Proteomes" id="UP000004200"/>
    </source>
</evidence>
<dbReference type="EMBL" id="AFWT01000043">
    <property type="protein sequence ID" value="EGV28204.1"/>
    <property type="molecule type" value="Genomic_DNA"/>
</dbReference>
<keyword evidence="2" id="KW-1185">Reference proteome</keyword>
<organism evidence="1 2">
    <name type="scientific">Thiorhodococcus drewsii AZ1</name>
    <dbReference type="NCBI Taxonomy" id="765913"/>
    <lineage>
        <taxon>Bacteria</taxon>
        <taxon>Pseudomonadati</taxon>
        <taxon>Pseudomonadota</taxon>
        <taxon>Gammaproteobacteria</taxon>
        <taxon>Chromatiales</taxon>
        <taxon>Chromatiaceae</taxon>
        <taxon>Thiorhodococcus</taxon>
    </lineage>
</organism>
<accession>G2E6Q7</accession>
<comment type="caution">
    <text evidence="1">The sequence shown here is derived from an EMBL/GenBank/DDBJ whole genome shotgun (WGS) entry which is preliminary data.</text>
</comment>
<dbReference type="STRING" id="765913.ThidrDRAFT_3970"/>
<name>G2E6Q7_9GAMM</name>
<reference evidence="1 2" key="1">
    <citation type="submission" date="2011-06" db="EMBL/GenBank/DDBJ databases">
        <title>The draft genome of Thiorhodococcus drewsii AZ1.</title>
        <authorList>
            <consortium name="US DOE Joint Genome Institute (JGI-PGF)"/>
            <person name="Lucas S."/>
            <person name="Han J."/>
            <person name="Lapidus A."/>
            <person name="Cheng J.-F."/>
            <person name="Goodwin L."/>
            <person name="Pitluck S."/>
            <person name="Peters L."/>
            <person name="Land M.L."/>
            <person name="Hauser L."/>
            <person name="Vogl K."/>
            <person name="Liu Z."/>
            <person name="Imhoff J."/>
            <person name="Thiel V."/>
            <person name="Frigaard N.-U."/>
            <person name="Bryant D.A."/>
            <person name="Woyke T.J."/>
        </authorList>
    </citation>
    <scope>NUCLEOTIDE SEQUENCE [LARGE SCALE GENOMIC DNA]</scope>
    <source>
        <strain evidence="1 2">AZ1</strain>
    </source>
</reference>